<protein>
    <submittedName>
        <fullName evidence="1">Uncharacterized protein</fullName>
    </submittedName>
</protein>
<reference evidence="1" key="1">
    <citation type="journal article" date="2015" name="Nature">
        <title>Complex archaea that bridge the gap between prokaryotes and eukaryotes.</title>
        <authorList>
            <person name="Spang A."/>
            <person name="Saw J.H."/>
            <person name="Jorgensen S.L."/>
            <person name="Zaremba-Niedzwiedzka K."/>
            <person name="Martijn J."/>
            <person name="Lind A.E."/>
            <person name="van Eijk R."/>
            <person name="Schleper C."/>
            <person name="Guy L."/>
            <person name="Ettema T.J."/>
        </authorList>
    </citation>
    <scope>NUCLEOTIDE SEQUENCE</scope>
</reference>
<gene>
    <name evidence="1" type="ORF">LCGC14_0817260</name>
</gene>
<name>A0A0F9PJU6_9ZZZZ</name>
<dbReference type="AlphaFoldDB" id="A0A0F9PJU6"/>
<evidence type="ECO:0000313" key="1">
    <source>
        <dbReference type="EMBL" id="KKN32115.1"/>
    </source>
</evidence>
<comment type="caution">
    <text evidence="1">The sequence shown here is derived from an EMBL/GenBank/DDBJ whole genome shotgun (WGS) entry which is preliminary data.</text>
</comment>
<sequence>MKTNELDALHIWVLEQLVKHVDYETTTGNLESNSERDKSYRKASVEAYREVIDQCRLIKSKGASP</sequence>
<accession>A0A0F9PJU6</accession>
<organism evidence="1">
    <name type="scientific">marine sediment metagenome</name>
    <dbReference type="NCBI Taxonomy" id="412755"/>
    <lineage>
        <taxon>unclassified sequences</taxon>
        <taxon>metagenomes</taxon>
        <taxon>ecological metagenomes</taxon>
    </lineage>
</organism>
<dbReference type="EMBL" id="LAZR01002277">
    <property type="protein sequence ID" value="KKN32115.1"/>
    <property type="molecule type" value="Genomic_DNA"/>
</dbReference>
<proteinExistence type="predicted"/>